<protein>
    <submittedName>
        <fullName evidence="2">Uncharacterized protein</fullName>
    </submittedName>
</protein>
<feature type="compositionally biased region" description="Basic and acidic residues" evidence="1">
    <location>
        <begin position="29"/>
        <end position="47"/>
    </location>
</feature>
<reference evidence="2 3" key="2">
    <citation type="journal article" date="2019" name="G3 (Bethesda)">
        <title>Hybrid Assembly of the Genome of the Entomopathogenic Nematode Steinernema carpocapsae Identifies the X-Chromosome.</title>
        <authorList>
            <person name="Serra L."/>
            <person name="Macchietto M."/>
            <person name="Macias-Munoz A."/>
            <person name="McGill C.J."/>
            <person name="Rodriguez I.M."/>
            <person name="Rodriguez B."/>
            <person name="Murad R."/>
            <person name="Mortazavi A."/>
        </authorList>
    </citation>
    <scope>NUCLEOTIDE SEQUENCE [LARGE SCALE GENOMIC DNA]</scope>
    <source>
        <strain evidence="2 3">ALL</strain>
    </source>
</reference>
<sequence>MNLEPSRLKLNDARQDRTCVHLLSIGRSGRSDRWTSSRSPRTTDLKRTKASNDGFGPTEAKNVVENAKAWT</sequence>
<reference evidence="2 3" key="1">
    <citation type="journal article" date="2015" name="Genome Biol.">
        <title>Comparative genomics of Steinernema reveals deeply conserved gene regulatory networks.</title>
        <authorList>
            <person name="Dillman A.R."/>
            <person name="Macchietto M."/>
            <person name="Porter C.F."/>
            <person name="Rogers A."/>
            <person name="Williams B."/>
            <person name="Antoshechkin I."/>
            <person name="Lee M.M."/>
            <person name="Goodwin Z."/>
            <person name="Lu X."/>
            <person name="Lewis E.E."/>
            <person name="Goodrich-Blair H."/>
            <person name="Stock S.P."/>
            <person name="Adams B.J."/>
            <person name="Sternberg P.W."/>
            <person name="Mortazavi A."/>
        </authorList>
    </citation>
    <scope>NUCLEOTIDE SEQUENCE [LARGE SCALE GENOMIC DNA]</scope>
    <source>
        <strain evidence="2 3">ALL</strain>
    </source>
</reference>
<feature type="region of interest" description="Disordered" evidence="1">
    <location>
        <begin position="28"/>
        <end position="71"/>
    </location>
</feature>
<evidence type="ECO:0000256" key="1">
    <source>
        <dbReference type="SAM" id="MobiDB-lite"/>
    </source>
</evidence>
<gene>
    <name evidence="2" type="ORF">L596_017940</name>
</gene>
<name>A0A4V6XW39_STECR</name>
<accession>A0A4V6XW39</accession>
<evidence type="ECO:0000313" key="3">
    <source>
        <dbReference type="Proteomes" id="UP000298663"/>
    </source>
</evidence>
<proteinExistence type="predicted"/>
<dbReference type="AlphaFoldDB" id="A0A4V6XW39"/>
<organism evidence="2 3">
    <name type="scientific">Steinernema carpocapsae</name>
    <name type="common">Entomopathogenic nematode</name>
    <dbReference type="NCBI Taxonomy" id="34508"/>
    <lineage>
        <taxon>Eukaryota</taxon>
        <taxon>Metazoa</taxon>
        <taxon>Ecdysozoa</taxon>
        <taxon>Nematoda</taxon>
        <taxon>Chromadorea</taxon>
        <taxon>Rhabditida</taxon>
        <taxon>Tylenchina</taxon>
        <taxon>Panagrolaimomorpha</taxon>
        <taxon>Strongyloidoidea</taxon>
        <taxon>Steinernematidae</taxon>
        <taxon>Steinernema</taxon>
    </lineage>
</organism>
<dbReference type="EMBL" id="AZBU02000005">
    <property type="protein sequence ID" value="TKR76865.1"/>
    <property type="molecule type" value="Genomic_DNA"/>
</dbReference>
<comment type="caution">
    <text evidence="2">The sequence shown here is derived from an EMBL/GenBank/DDBJ whole genome shotgun (WGS) entry which is preliminary data.</text>
</comment>
<keyword evidence="3" id="KW-1185">Reference proteome</keyword>
<dbReference type="Proteomes" id="UP000298663">
    <property type="component" value="Unassembled WGS sequence"/>
</dbReference>
<evidence type="ECO:0000313" key="2">
    <source>
        <dbReference type="EMBL" id="TKR76865.1"/>
    </source>
</evidence>